<evidence type="ECO:0000256" key="1">
    <source>
        <dbReference type="SAM" id="MobiDB-lite"/>
    </source>
</evidence>
<dbReference type="EMBL" id="JBHTRV010000002">
    <property type="protein sequence ID" value="MFE5978588.1"/>
    <property type="molecule type" value="Genomic_DNA"/>
</dbReference>
<evidence type="ECO:0000313" key="3">
    <source>
        <dbReference type="Proteomes" id="UP001600424"/>
    </source>
</evidence>
<name>A0ABW6ILX6_STRWE</name>
<evidence type="ECO:0000313" key="2">
    <source>
        <dbReference type="EMBL" id="MFE5978588.1"/>
    </source>
</evidence>
<dbReference type="RefSeq" id="WP_386251197.1">
    <property type="nucleotide sequence ID" value="NZ_JBHTRV010000002.1"/>
</dbReference>
<proteinExistence type="predicted"/>
<reference evidence="2 3" key="1">
    <citation type="submission" date="2024-09" db="EMBL/GenBank/DDBJ databases">
        <title>The Natural Products Discovery Center: Release of the First 8490 Sequenced Strains for Exploring Actinobacteria Biosynthetic Diversity.</title>
        <authorList>
            <person name="Kalkreuter E."/>
            <person name="Kautsar S.A."/>
            <person name="Yang D."/>
            <person name="Bader C.D."/>
            <person name="Teijaro C.N."/>
            <person name="Fluegel L."/>
            <person name="Davis C.M."/>
            <person name="Simpson J.R."/>
            <person name="Lauterbach L."/>
            <person name="Steele A.D."/>
            <person name="Gui C."/>
            <person name="Meng S."/>
            <person name="Li G."/>
            <person name="Viehrig K."/>
            <person name="Ye F."/>
            <person name="Su P."/>
            <person name="Kiefer A.F."/>
            <person name="Nichols A."/>
            <person name="Cepeda A.J."/>
            <person name="Yan W."/>
            <person name="Fan B."/>
            <person name="Jiang Y."/>
            <person name="Adhikari A."/>
            <person name="Zheng C.-J."/>
            <person name="Schuster L."/>
            <person name="Cowan T.M."/>
            <person name="Smanski M.J."/>
            <person name="Chevrette M.G."/>
            <person name="De Carvalho L.P.S."/>
            <person name="Shen B."/>
        </authorList>
    </citation>
    <scope>NUCLEOTIDE SEQUENCE [LARGE SCALE GENOMIC DNA]</scope>
    <source>
        <strain evidence="2 3">NPDC056472</strain>
    </source>
</reference>
<organism evidence="2 3">
    <name type="scientific">Streptomyces wedmorensis</name>
    <dbReference type="NCBI Taxonomy" id="43759"/>
    <lineage>
        <taxon>Bacteria</taxon>
        <taxon>Bacillati</taxon>
        <taxon>Actinomycetota</taxon>
        <taxon>Actinomycetes</taxon>
        <taxon>Kitasatosporales</taxon>
        <taxon>Streptomycetaceae</taxon>
        <taxon>Streptomyces</taxon>
    </lineage>
</organism>
<feature type="region of interest" description="Disordered" evidence="1">
    <location>
        <begin position="1"/>
        <end position="31"/>
    </location>
</feature>
<sequence length="49" mass="5499">MHSKRDHPGETRLTPRAHQPSEPRPTPFPTARQEILDTLQEAARLLSAG</sequence>
<feature type="compositionally biased region" description="Basic and acidic residues" evidence="1">
    <location>
        <begin position="1"/>
        <end position="10"/>
    </location>
</feature>
<comment type="caution">
    <text evidence="2">The sequence shown here is derived from an EMBL/GenBank/DDBJ whole genome shotgun (WGS) entry which is preliminary data.</text>
</comment>
<dbReference type="Proteomes" id="UP001600424">
    <property type="component" value="Unassembled WGS sequence"/>
</dbReference>
<accession>A0ABW6ILX6</accession>
<protein>
    <submittedName>
        <fullName evidence="2">Uncharacterized protein</fullName>
    </submittedName>
</protein>
<keyword evidence="3" id="KW-1185">Reference proteome</keyword>
<gene>
    <name evidence="2" type="ORF">ACFQ63_02640</name>
</gene>